<dbReference type="Gene3D" id="3.60.15.10">
    <property type="entry name" value="Ribonuclease Z/Hydroxyacylglutathione hydrolase-like"/>
    <property type="match status" value="1"/>
</dbReference>
<evidence type="ECO:0000313" key="6">
    <source>
        <dbReference type="EMBL" id="TCK25023.1"/>
    </source>
</evidence>
<organism evidence="6 7">
    <name type="scientific">Pseudonocardia endophytica</name>
    <dbReference type="NCBI Taxonomy" id="401976"/>
    <lineage>
        <taxon>Bacteria</taxon>
        <taxon>Bacillati</taxon>
        <taxon>Actinomycetota</taxon>
        <taxon>Actinomycetes</taxon>
        <taxon>Pseudonocardiales</taxon>
        <taxon>Pseudonocardiaceae</taxon>
        <taxon>Pseudonocardia</taxon>
    </lineage>
</organism>
<dbReference type="InterPro" id="IPR051013">
    <property type="entry name" value="MBL_superfamily_lactonases"/>
</dbReference>
<name>A0A4R1HUI1_PSEEN</name>
<accession>A0A4R1HUI1</accession>
<keyword evidence="4" id="KW-0862">Zinc</keyword>
<comment type="caution">
    <text evidence="6">The sequence shown here is derived from an EMBL/GenBank/DDBJ whole genome shotgun (WGS) entry which is preliminary data.</text>
</comment>
<dbReference type="GO" id="GO:0016787">
    <property type="term" value="F:hydrolase activity"/>
    <property type="evidence" value="ECO:0007669"/>
    <property type="project" value="UniProtKB-KW"/>
</dbReference>
<keyword evidence="2" id="KW-0479">Metal-binding</keyword>
<dbReference type="SMART" id="SM00849">
    <property type="entry name" value="Lactamase_B"/>
    <property type="match status" value="1"/>
</dbReference>
<dbReference type="InterPro" id="IPR036866">
    <property type="entry name" value="RibonucZ/Hydroxyglut_hydro"/>
</dbReference>
<dbReference type="SUPFAM" id="SSF56281">
    <property type="entry name" value="Metallo-hydrolase/oxidoreductase"/>
    <property type="match status" value="1"/>
</dbReference>
<keyword evidence="3" id="KW-0378">Hydrolase</keyword>
<evidence type="ECO:0000256" key="3">
    <source>
        <dbReference type="ARBA" id="ARBA00022801"/>
    </source>
</evidence>
<dbReference type="OrthoDB" id="5177904at2"/>
<evidence type="ECO:0000256" key="1">
    <source>
        <dbReference type="ARBA" id="ARBA00007749"/>
    </source>
</evidence>
<evidence type="ECO:0000259" key="5">
    <source>
        <dbReference type="SMART" id="SM00849"/>
    </source>
</evidence>
<evidence type="ECO:0000256" key="4">
    <source>
        <dbReference type="ARBA" id="ARBA00022833"/>
    </source>
</evidence>
<dbReference type="CDD" id="cd07720">
    <property type="entry name" value="OPHC2-like_MBL-fold"/>
    <property type="match status" value="1"/>
</dbReference>
<evidence type="ECO:0000313" key="7">
    <source>
        <dbReference type="Proteomes" id="UP000295560"/>
    </source>
</evidence>
<dbReference type="GO" id="GO:0046872">
    <property type="term" value="F:metal ion binding"/>
    <property type="evidence" value="ECO:0007669"/>
    <property type="project" value="UniProtKB-KW"/>
</dbReference>
<protein>
    <submittedName>
        <fullName evidence="6">Metallo-beta-lactamase superfamily protein</fullName>
    </submittedName>
</protein>
<keyword evidence="7" id="KW-1185">Reference proteome</keyword>
<dbReference type="PANTHER" id="PTHR42978:SF6">
    <property type="entry name" value="QUORUM-QUENCHING LACTONASE YTNP-RELATED"/>
    <property type="match status" value="1"/>
</dbReference>
<dbReference type="EMBL" id="SMFZ01000001">
    <property type="protein sequence ID" value="TCK25023.1"/>
    <property type="molecule type" value="Genomic_DNA"/>
</dbReference>
<dbReference type="Pfam" id="PF00753">
    <property type="entry name" value="Lactamase_B"/>
    <property type="match status" value="1"/>
</dbReference>
<feature type="domain" description="Metallo-beta-lactamase" evidence="5">
    <location>
        <begin position="59"/>
        <end position="261"/>
    </location>
</feature>
<dbReference type="InterPro" id="IPR001279">
    <property type="entry name" value="Metallo-B-lactamas"/>
</dbReference>
<reference evidence="6 7" key="1">
    <citation type="submission" date="2019-03" db="EMBL/GenBank/DDBJ databases">
        <title>Sequencing the genomes of 1000 actinobacteria strains.</title>
        <authorList>
            <person name="Klenk H.-P."/>
        </authorList>
    </citation>
    <scope>NUCLEOTIDE SEQUENCE [LARGE SCALE GENOMIC DNA]</scope>
    <source>
        <strain evidence="6 7">DSM 44969</strain>
    </source>
</reference>
<comment type="similarity">
    <text evidence="1">Belongs to the metallo-beta-lactamase superfamily.</text>
</comment>
<dbReference type="RefSeq" id="WP_132421383.1">
    <property type="nucleotide sequence ID" value="NZ_SMFZ01000001.1"/>
</dbReference>
<evidence type="ECO:0000256" key="2">
    <source>
        <dbReference type="ARBA" id="ARBA00022723"/>
    </source>
</evidence>
<proteinExistence type="inferred from homology"/>
<gene>
    <name evidence="6" type="ORF">EV378_0820</name>
</gene>
<sequence>MAAGPAPSESITVGDIRITYLPDGEARFVPNQMFPASGSLRAWEDHARWLDEDGRVVATIGGFLIRTGNRNVLVDLGFGVADVDVPDFVRARSGLLLSSLAGAGLKPEDIDTVVFTHLHHDHSGWTAGEAGLTFENAEHLVGDQTEIEHWRANPDAPFAPPADTVLDPLSDRVTFCSDGQTVAPGVTVRATPGHTPGHQSVVVSSGSERAVLLGDVAHCPAQLEEQEWSVLFDVDADTARATRERLFDELEGADTPVGACHFAEAAFGRIVRGEGKRYWQRH</sequence>
<dbReference type="AlphaFoldDB" id="A0A4R1HUI1"/>
<dbReference type="Proteomes" id="UP000295560">
    <property type="component" value="Unassembled WGS sequence"/>
</dbReference>
<dbReference type="PANTHER" id="PTHR42978">
    <property type="entry name" value="QUORUM-QUENCHING LACTONASE YTNP-RELATED-RELATED"/>
    <property type="match status" value="1"/>
</dbReference>